<dbReference type="EMBL" id="QRBI01000131">
    <property type="protein sequence ID" value="RMC03073.1"/>
    <property type="molecule type" value="Genomic_DNA"/>
</dbReference>
<evidence type="ECO:0000313" key="2">
    <source>
        <dbReference type="EMBL" id="RMC03073.1"/>
    </source>
</evidence>
<reference evidence="2 3" key="1">
    <citation type="submission" date="2018-07" db="EMBL/GenBank/DDBJ databases">
        <title>A high quality draft genome assembly of the barn swallow (H. rustica rustica).</title>
        <authorList>
            <person name="Formenti G."/>
            <person name="Chiara M."/>
            <person name="Poveda L."/>
            <person name="Francoijs K.-J."/>
            <person name="Bonisoli-Alquati A."/>
            <person name="Canova L."/>
            <person name="Gianfranceschi L."/>
            <person name="Horner D.S."/>
            <person name="Saino N."/>
        </authorList>
    </citation>
    <scope>NUCLEOTIDE SEQUENCE [LARGE SCALE GENOMIC DNA]</scope>
    <source>
        <strain evidence="2">Chelidonia</strain>
        <tissue evidence="2">Blood</tissue>
    </source>
</reference>
<sequence length="165" mass="17933">MVSQKFGITGEKSALIHFTSNSTTSVALYCTLSLPPSGHSEKLLTVTDKLGKRARRRKLLLSEEKRKCSGQQGRETTQAAAGCGEQAGSQGPKMIFWMLYLGSGSRHKHVSEVFGVHHASEQQSGENLAKETDVKSSGQGDVCKIILKTTVSLAAEPWRELSEDK</sequence>
<name>A0A3M0JQ28_HIRRU</name>
<evidence type="ECO:0000313" key="3">
    <source>
        <dbReference type="Proteomes" id="UP000269221"/>
    </source>
</evidence>
<gene>
    <name evidence="2" type="ORF">DUI87_20266</name>
</gene>
<evidence type="ECO:0000256" key="1">
    <source>
        <dbReference type="SAM" id="MobiDB-lite"/>
    </source>
</evidence>
<accession>A0A3M0JQ28</accession>
<dbReference type="AlphaFoldDB" id="A0A3M0JQ28"/>
<protein>
    <submittedName>
        <fullName evidence="2">Uncharacterized protein</fullName>
    </submittedName>
</protein>
<dbReference type="Proteomes" id="UP000269221">
    <property type="component" value="Unassembled WGS sequence"/>
</dbReference>
<comment type="caution">
    <text evidence="2">The sequence shown here is derived from an EMBL/GenBank/DDBJ whole genome shotgun (WGS) entry which is preliminary data.</text>
</comment>
<feature type="region of interest" description="Disordered" evidence="1">
    <location>
        <begin position="120"/>
        <end position="139"/>
    </location>
</feature>
<feature type="compositionally biased region" description="Polar residues" evidence="1">
    <location>
        <begin position="69"/>
        <end position="79"/>
    </location>
</feature>
<feature type="region of interest" description="Disordered" evidence="1">
    <location>
        <begin position="65"/>
        <end position="87"/>
    </location>
</feature>
<organism evidence="2 3">
    <name type="scientific">Hirundo rustica rustica</name>
    <dbReference type="NCBI Taxonomy" id="333673"/>
    <lineage>
        <taxon>Eukaryota</taxon>
        <taxon>Metazoa</taxon>
        <taxon>Chordata</taxon>
        <taxon>Craniata</taxon>
        <taxon>Vertebrata</taxon>
        <taxon>Euteleostomi</taxon>
        <taxon>Archelosauria</taxon>
        <taxon>Archosauria</taxon>
        <taxon>Dinosauria</taxon>
        <taxon>Saurischia</taxon>
        <taxon>Theropoda</taxon>
        <taxon>Coelurosauria</taxon>
        <taxon>Aves</taxon>
        <taxon>Neognathae</taxon>
        <taxon>Neoaves</taxon>
        <taxon>Telluraves</taxon>
        <taxon>Australaves</taxon>
        <taxon>Passeriformes</taxon>
        <taxon>Sylvioidea</taxon>
        <taxon>Hirundinidae</taxon>
        <taxon>Hirundo</taxon>
    </lineage>
</organism>
<keyword evidence="3" id="KW-1185">Reference proteome</keyword>
<proteinExistence type="predicted"/>